<dbReference type="AlphaFoldDB" id="G7Y3H9"/>
<reference key="2">
    <citation type="submission" date="2011-10" db="EMBL/GenBank/DDBJ databases">
        <title>The genome and transcriptome sequence of Clonorchis sinensis provide insights into the carcinogenic liver fluke.</title>
        <authorList>
            <person name="Wang X."/>
            <person name="Huang Y."/>
            <person name="Chen W."/>
            <person name="Liu H."/>
            <person name="Guo L."/>
            <person name="Chen Y."/>
            <person name="Luo F."/>
            <person name="Zhou W."/>
            <person name="Sun J."/>
            <person name="Mao Q."/>
            <person name="Liang P."/>
            <person name="Zhou C."/>
            <person name="Tian Y."/>
            <person name="Men J."/>
            <person name="Lv X."/>
            <person name="Huang L."/>
            <person name="Zhou J."/>
            <person name="Hu Y."/>
            <person name="Li R."/>
            <person name="Zhang F."/>
            <person name="Lei H."/>
            <person name="Li X."/>
            <person name="Hu X."/>
            <person name="Liang C."/>
            <person name="Xu J."/>
            <person name="Wu Z."/>
            <person name="Yu X."/>
        </authorList>
    </citation>
    <scope>NUCLEOTIDE SEQUENCE</scope>
    <source>
        <strain>Henan</strain>
    </source>
</reference>
<organism evidence="1 2">
    <name type="scientific">Clonorchis sinensis</name>
    <name type="common">Chinese liver fluke</name>
    <dbReference type="NCBI Taxonomy" id="79923"/>
    <lineage>
        <taxon>Eukaryota</taxon>
        <taxon>Metazoa</taxon>
        <taxon>Spiralia</taxon>
        <taxon>Lophotrochozoa</taxon>
        <taxon>Platyhelminthes</taxon>
        <taxon>Trematoda</taxon>
        <taxon>Digenea</taxon>
        <taxon>Opisthorchiida</taxon>
        <taxon>Opisthorchiata</taxon>
        <taxon>Opisthorchiidae</taxon>
        <taxon>Clonorchis</taxon>
    </lineage>
</organism>
<evidence type="ECO:0000313" key="2">
    <source>
        <dbReference type="Proteomes" id="UP000008909"/>
    </source>
</evidence>
<protein>
    <submittedName>
        <fullName evidence="1">Uncharacterized protein</fullName>
    </submittedName>
</protein>
<sequence>MDEGYSWVIEGARWFIPVIKTRQQDSLVYIGVSKQKSQSLLETTVSSRRGIRSCEALHVHSRCIGSDGGVTDEDSERICRARVAFENLKHLWRQIGVSLNTKECAYHAALLKLAARTHYEKYAFYQSSPFEWPSTTVMKIAAPVRPKIVDFPLDNHRRTPSDQKTGYMDVNPCKRIAHVELYLNHASRAHLITTLVALHLRVGISENGTLSSVSNPDLVVYLTVIASGFAFALTPSSSVLSVTNSMYAGFMASTLGHDDDDLIISQTGRF</sequence>
<dbReference type="EMBL" id="DF142841">
    <property type="protein sequence ID" value="GAA47516.1"/>
    <property type="molecule type" value="Genomic_DNA"/>
</dbReference>
<dbReference type="Proteomes" id="UP000008909">
    <property type="component" value="Unassembled WGS sequence"/>
</dbReference>
<evidence type="ECO:0000313" key="1">
    <source>
        <dbReference type="EMBL" id="GAA47516.1"/>
    </source>
</evidence>
<name>G7Y3H9_CLOSI</name>
<keyword evidence="2" id="KW-1185">Reference proteome</keyword>
<proteinExistence type="predicted"/>
<accession>G7Y3H9</accession>
<reference evidence="1" key="1">
    <citation type="journal article" date="2011" name="Genome Biol.">
        <title>The draft genome of the carcinogenic human liver fluke Clonorchis sinensis.</title>
        <authorList>
            <person name="Wang X."/>
            <person name="Chen W."/>
            <person name="Huang Y."/>
            <person name="Sun J."/>
            <person name="Men J."/>
            <person name="Liu H."/>
            <person name="Luo F."/>
            <person name="Guo L."/>
            <person name="Lv X."/>
            <person name="Deng C."/>
            <person name="Zhou C."/>
            <person name="Fan Y."/>
            <person name="Li X."/>
            <person name="Huang L."/>
            <person name="Hu Y."/>
            <person name="Liang C."/>
            <person name="Hu X."/>
            <person name="Xu J."/>
            <person name="Yu X."/>
        </authorList>
    </citation>
    <scope>NUCLEOTIDE SEQUENCE [LARGE SCALE GENOMIC DNA]</scope>
    <source>
        <strain evidence="1">Henan</strain>
    </source>
</reference>
<gene>
    <name evidence="1" type="ORF">CLF_100459</name>
</gene>